<name>A0ACB9T9G2_HOLOL</name>
<dbReference type="EMBL" id="CM043018">
    <property type="protein sequence ID" value="KAI4463475.1"/>
    <property type="molecule type" value="Genomic_DNA"/>
</dbReference>
<keyword evidence="2" id="KW-1185">Reference proteome</keyword>
<reference evidence="1" key="1">
    <citation type="submission" date="2022-04" db="EMBL/GenBank/DDBJ databases">
        <title>Chromosome-scale genome assembly of Holotrichia oblita Faldermann.</title>
        <authorList>
            <person name="Rongchong L."/>
        </authorList>
    </citation>
    <scope>NUCLEOTIDE SEQUENCE</scope>
    <source>
        <strain evidence="1">81SQS9</strain>
    </source>
</reference>
<protein>
    <submittedName>
        <fullName evidence="1">L-asparaginase</fullName>
    </submittedName>
</protein>
<evidence type="ECO:0000313" key="2">
    <source>
        <dbReference type="Proteomes" id="UP001056778"/>
    </source>
</evidence>
<comment type="caution">
    <text evidence="1">The sequence shown here is derived from an EMBL/GenBank/DDBJ whole genome shotgun (WGS) entry which is preliminary data.</text>
</comment>
<evidence type="ECO:0000313" key="1">
    <source>
        <dbReference type="EMBL" id="KAI4463475.1"/>
    </source>
</evidence>
<gene>
    <name evidence="1" type="ORF">MML48_4g00013158</name>
</gene>
<organism evidence="1 2">
    <name type="scientific">Holotrichia oblita</name>
    <name type="common">Chafer beetle</name>
    <dbReference type="NCBI Taxonomy" id="644536"/>
    <lineage>
        <taxon>Eukaryota</taxon>
        <taxon>Metazoa</taxon>
        <taxon>Ecdysozoa</taxon>
        <taxon>Arthropoda</taxon>
        <taxon>Hexapoda</taxon>
        <taxon>Insecta</taxon>
        <taxon>Pterygota</taxon>
        <taxon>Neoptera</taxon>
        <taxon>Endopterygota</taxon>
        <taxon>Coleoptera</taxon>
        <taxon>Polyphaga</taxon>
        <taxon>Scarabaeiformia</taxon>
        <taxon>Scarabaeidae</taxon>
        <taxon>Melolonthinae</taxon>
        <taxon>Holotrichia</taxon>
    </lineage>
</organism>
<dbReference type="Proteomes" id="UP001056778">
    <property type="component" value="Chromosome 4"/>
</dbReference>
<sequence length="283" mass="30342">MRILTFFTVSWILLYRSCLGRLVINTWRFPEAADAAWSTLLNTNDAVDALEAGCSYCEAAQCGLTVGFGGSPDESGETTLDSLIFYGKTMNAGAIANLRRVKNAMSVARHVLQHTKHTLLSGDQATAFALAMGFSEESLITDVSTQIWANWTRNNCQPNFWQVKLFQCIRRVGDSPMPGAGAYADNAAGAACATGNGDIMMRFLPSFLAVEKMRDGASPAEAAKIAVARIVEFYPEFSGAVIAVSVNGEYGAACNGMAEFPFAVRDDSLNGTIVLTTDCTNAP</sequence>
<proteinExistence type="predicted"/>
<accession>A0ACB9T9G2</accession>